<keyword evidence="4" id="KW-1185">Reference proteome</keyword>
<reference evidence="3" key="1">
    <citation type="journal article" date="2021" name="Sci. Rep.">
        <title>Diploid genomic architecture of Nitzschia inconspicua, an elite biomass production diatom.</title>
        <authorList>
            <person name="Oliver A."/>
            <person name="Podell S."/>
            <person name="Pinowska A."/>
            <person name="Traller J.C."/>
            <person name="Smith S.R."/>
            <person name="McClure R."/>
            <person name="Beliaev A."/>
            <person name="Bohutskyi P."/>
            <person name="Hill E.A."/>
            <person name="Rabines A."/>
            <person name="Zheng H."/>
            <person name="Allen L.Z."/>
            <person name="Kuo A."/>
            <person name="Grigoriev I.V."/>
            <person name="Allen A.E."/>
            <person name="Hazlebeck D."/>
            <person name="Allen E.E."/>
        </authorList>
    </citation>
    <scope>NUCLEOTIDE SEQUENCE</scope>
    <source>
        <strain evidence="3">Hildebrandi</strain>
    </source>
</reference>
<keyword evidence="2" id="KW-1133">Transmembrane helix</keyword>
<dbReference type="Proteomes" id="UP000693970">
    <property type="component" value="Unassembled WGS sequence"/>
</dbReference>
<dbReference type="InterPro" id="IPR053019">
    <property type="entry name" value="GATA_zinc_finger"/>
</dbReference>
<feature type="region of interest" description="Disordered" evidence="1">
    <location>
        <begin position="467"/>
        <end position="495"/>
    </location>
</feature>
<feature type="compositionally biased region" description="Low complexity" evidence="1">
    <location>
        <begin position="468"/>
        <end position="486"/>
    </location>
</feature>
<reference evidence="3" key="2">
    <citation type="submission" date="2021-04" db="EMBL/GenBank/DDBJ databases">
        <authorList>
            <person name="Podell S."/>
        </authorList>
    </citation>
    <scope>NUCLEOTIDE SEQUENCE</scope>
    <source>
        <strain evidence="3">Hildebrandi</strain>
    </source>
</reference>
<proteinExistence type="predicted"/>
<dbReference type="OrthoDB" id="48253at2759"/>
<gene>
    <name evidence="3" type="ORF">IV203_024410</name>
</gene>
<dbReference type="EMBL" id="JAGRRH010000027">
    <property type="protein sequence ID" value="KAG7340867.1"/>
    <property type="molecule type" value="Genomic_DNA"/>
</dbReference>
<name>A0A9K3KC75_9STRA</name>
<keyword evidence="2" id="KW-0812">Transmembrane</keyword>
<keyword evidence="2" id="KW-0472">Membrane</keyword>
<accession>A0A9K3KC75</accession>
<dbReference type="AlphaFoldDB" id="A0A9K3KC75"/>
<evidence type="ECO:0000256" key="1">
    <source>
        <dbReference type="SAM" id="MobiDB-lite"/>
    </source>
</evidence>
<organism evidence="3 4">
    <name type="scientific">Nitzschia inconspicua</name>
    <dbReference type="NCBI Taxonomy" id="303405"/>
    <lineage>
        <taxon>Eukaryota</taxon>
        <taxon>Sar</taxon>
        <taxon>Stramenopiles</taxon>
        <taxon>Ochrophyta</taxon>
        <taxon>Bacillariophyta</taxon>
        <taxon>Bacillariophyceae</taxon>
        <taxon>Bacillariophycidae</taxon>
        <taxon>Bacillariales</taxon>
        <taxon>Bacillariaceae</taxon>
        <taxon>Nitzschia</taxon>
    </lineage>
</organism>
<feature type="transmembrane region" description="Helical" evidence="2">
    <location>
        <begin position="40"/>
        <end position="62"/>
    </location>
</feature>
<dbReference type="PANTHER" id="PTHR23353:SF23">
    <property type="entry name" value="PROTEIN HAIRLESS"/>
    <property type="match status" value="1"/>
</dbReference>
<evidence type="ECO:0000313" key="3">
    <source>
        <dbReference type="EMBL" id="KAG7340867.1"/>
    </source>
</evidence>
<comment type="caution">
    <text evidence="3">The sequence shown here is derived from an EMBL/GenBank/DDBJ whole genome shotgun (WGS) entry which is preliminary data.</text>
</comment>
<sequence length="513" mass="57472">MALLLLRRIRPYGVGSGGSSGSSSSSSSSSSTRGYNCYRFLGGFWFFLLTLTATISIGFLSIRTYQQMQQVVHKTRNSAPQLQFNVRPTIPHSSLHTLVPSSSSSSSSTTTTTPPTFHVLFTLLGRPDDNNDNNNKRNQRKGSSAQPLYNSWQVSLKSVLLNAPTDRPLQIHVLCNSHAQRALHEIIHQQTRLSQSTWRNPITISTYNVEGFHAIWKTYLRQHLKSDQLDDRVSLGGYYRLLAHFILPLPKVLDDITINTSNSSTDQATTTATTTRSNLPPDSVLYMDSDVVILSNLNEIIPHLQVGNAVDVHDVDPKHGFVVVQFPPQWDRNLGHGWRPQPQLLLQEPDAAGMVHFQGGAGRPAHLTYFDSAANSYIHNNNDHNNNGVGGDVVTDFAQYCTRSKHCRTNAEENIPIVESTWGLARYYVQVPWHWVLYFGKSLIDPTTGEGYPLHYEAWTAIPPTVLNNNNNNTHNNENDPNNNSNSDDDITVMYPNGRLVPFTVRERRTMTV</sequence>
<evidence type="ECO:0000256" key="2">
    <source>
        <dbReference type="SAM" id="Phobius"/>
    </source>
</evidence>
<dbReference type="PANTHER" id="PTHR23353">
    <property type="entry name" value="RAB-GAP/TBC-RELATED"/>
    <property type="match status" value="1"/>
</dbReference>
<protein>
    <submittedName>
        <fullName evidence="3">Uncharacterized protein</fullName>
    </submittedName>
</protein>
<evidence type="ECO:0000313" key="4">
    <source>
        <dbReference type="Proteomes" id="UP000693970"/>
    </source>
</evidence>
<feature type="region of interest" description="Disordered" evidence="1">
    <location>
        <begin position="124"/>
        <end position="146"/>
    </location>
</feature>